<protein>
    <submittedName>
        <fullName evidence="1">Uncharacterized protein</fullName>
    </submittedName>
</protein>
<gene>
    <name evidence="1" type="ORF">JF544_16430</name>
</gene>
<proteinExistence type="predicted"/>
<dbReference type="EMBL" id="JAEKJY010000005">
    <property type="protein sequence ID" value="MBN8236846.1"/>
    <property type="molecule type" value="Genomic_DNA"/>
</dbReference>
<comment type="caution">
    <text evidence="1">The sequence shown here is derived from an EMBL/GenBank/DDBJ whole genome shotgun (WGS) entry which is preliminary data.</text>
</comment>
<reference evidence="1 2" key="1">
    <citation type="submission" date="2020-12" db="EMBL/GenBank/DDBJ databases">
        <title>Oil enriched cultivation method for isolating marine PHA-producing bacteria.</title>
        <authorList>
            <person name="Zheng W."/>
            <person name="Yu S."/>
            <person name="Huang Y."/>
        </authorList>
    </citation>
    <scope>NUCLEOTIDE SEQUENCE [LARGE SCALE GENOMIC DNA]</scope>
    <source>
        <strain evidence="1 2">SY-2-6</strain>
    </source>
</reference>
<accession>A0ABS3DZR6</accession>
<evidence type="ECO:0000313" key="2">
    <source>
        <dbReference type="Proteomes" id="UP000663970"/>
    </source>
</evidence>
<name>A0ABS3DZR6_9BACI</name>
<sequence length="197" mass="22296">MYILNSNLTLFTNVGDISDARVKSLKDVFGPHFPEVERPNEGVIIFKKESKALYVDSKQITFIAKGNSEDFSVEEATNYLKQIFEILSLSPKSGVGIKFEGIENTNDNTIEKSKTHTKDAVEILGAEGVGFRFIIQKQDFAGNVFIEPYIKDNQKIFYNIELESRERVSHAQLDQLVETMFNQGTKDAEDAARTLLY</sequence>
<dbReference type="Proteomes" id="UP000663970">
    <property type="component" value="Unassembled WGS sequence"/>
</dbReference>
<organism evidence="1 2">
    <name type="scientific">Halobacillus kuroshimensis</name>
    <dbReference type="NCBI Taxonomy" id="302481"/>
    <lineage>
        <taxon>Bacteria</taxon>
        <taxon>Bacillati</taxon>
        <taxon>Bacillota</taxon>
        <taxon>Bacilli</taxon>
        <taxon>Bacillales</taxon>
        <taxon>Bacillaceae</taxon>
        <taxon>Halobacillus</taxon>
    </lineage>
</organism>
<dbReference type="RefSeq" id="WP_206935447.1">
    <property type="nucleotide sequence ID" value="NZ_JAEKJY010000005.1"/>
</dbReference>
<keyword evidence="2" id="KW-1185">Reference proteome</keyword>
<evidence type="ECO:0000313" key="1">
    <source>
        <dbReference type="EMBL" id="MBN8236846.1"/>
    </source>
</evidence>